<dbReference type="InterPro" id="IPR005297">
    <property type="entry name" value="Lipoprotein_repeat"/>
</dbReference>
<dbReference type="PROSITE" id="PS51257">
    <property type="entry name" value="PROKAR_LIPOPROTEIN"/>
    <property type="match status" value="1"/>
</dbReference>
<dbReference type="GO" id="GO:0043448">
    <property type="term" value="P:alkane catabolic process"/>
    <property type="evidence" value="ECO:0007669"/>
    <property type="project" value="TreeGrafter"/>
</dbReference>
<dbReference type="Proteomes" id="UP000275865">
    <property type="component" value="Unassembled WGS sequence"/>
</dbReference>
<feature type="compositionally biased region" description="Low complexity" evidence="1">
    <location>
        <begin position="48"/>
        <end position="72"/>
    </location>
</feature>
<feature type="region of interest" description="Disordered" evidence="1">
    <location>
        <begin position="30"/>
        <end position="96"/>
    </location>
</feature>
<evidence type="ECO:0000313" key="4">
    <source>
        <dbReference type="Proteomes" id="UP000275865"/>
    </source>
</evidence>
<dbReference type="EMBL" id="RAZT01000011">
    <property type="protein sequence ID" value="RKN29675.1"/>
    <property type="molecule type" value="Genomic_DNA"/>
</dbReference>
<evidence type="ECO:0000256" key="1">
    <source>
        <dbReference type="SAM" id="MobiDB-lite"/>
    </source>
</evidence>
<name>A0A3A9XWM7_9ACTN</name>
<protein>
    <recommendedName>
        <fullName evidence="5">Secreted repeat protein with Y-X4-D motif</fullName>
    </recommendedName>
</protein>
<feature type="chain" id="PRO_5038332959" description="Secreted repeat protein with Y-X4-D motif" evidence="2">
    <location>
        <begin position="24"/>
        <end position="206"/>
    </location>
</feature>
<proteinExistence type="predicted"/>
<dbReference type="PANTHER" id="PTHR39335:SF1">
    <property type="entry name" value="BLL4220 PROTEIN"/>
    <property type="match status" value="1"/>
</dbReference>
<accession>A0A3A9XWM7</accession>
<dbReference type="PANTHER" id="PTHR39335">
    <property type="entry name" value="BLL4220 PROTEIN"/>
    <property type="match status" value="1"/>
</dbReference>
<evidence type="ECO:0000313" key="3">
    <source>
        <dbReference type="EMBL" id="RKN29675.1"/>
    </source>
</evidence>
<comment type="caution">
    <text evidence="3">The sequence shown here is derived from an EMBL/GenBank/DDBJ whole genome shotgun (WGS) entry which is preliminary data.</text>
</comment>
<sequence length="206" mass="21340">MAMKARIPRTLLGSVTLSVALLATGCTTTVTDPVALPQPDSGNSTSRPDSGSSASQPDSGAAQQPAGAGPQDDLGKRSRDGGYWPASVQLGENPELGPVILDGQGFTLYRFDKDDSSPSRSNCTEGCLLQWLPVLVSEKIKFENLDPAGLGATARPDGTQQVTVGGWPVYRYAEDKVPGRVSGQGVDGLWFVVGPDGNKAAAPAGQ</sequence>
<gene>
    <name evidence="3" type="ORF">D7044_22895</name>
</gene>
<feature type="signal peptide" evidence="2">
    <location>
        <begin position="1"/>
        <end position="23"/>
    </location>
</feature>
<dbReference type="AlphaFoldDB" id="A0A3A9XWM7"/>
<organism evidence="3 4">
    <name type="scientific">Micromonospora musae</name>
    <dbReference type="NCBI Taxonomy" id="1894970"/>
    <lineage>
        <taxon>Bacteria</taxon>
        <taxon>Bacillati</taxon>
        <taxon>Actinomycetota</taxon>
        <taxon>Actinomycetes</taxon>
        <taxon>Micromonosporales</taxon>
        <taxon>Micromonosporaceae</taxon>
        <taxon>Micromonospora</taxon>
    </lineage>
</organism>
<evidence type="ECO:0000256" key="2">
    <source>
        <dbReference type="SAM" id="SignalP"/>
    </source>
</evidence>
<reference evidence="3 4" key="1">
    <citation type="submission" date="2018-09" db="EMBL/GenBank/DDBJ databases">
        <title>Micromonospora sp. nov. MS1-9, isolated from a root of Musa sp.</title>
        <authorList>
            <person name="Kuncharoen N."/>
            <person name="Kudo T."/>
            <person name="Ohkuma M."/>
            <person name="Yuki M."/>
            <person name="Tanasupawat S."/>
        </authorList>
    </citation>
    <scope>NUCLEOTIDE SEQUENCE [LARGE SCALE GENOMIC DNA]</scope>
    <source>
        <strain evidence="3 4">MS1-9</strain>
    </source>
</reference>
<dbReference type="Pfam" id="PF03640">
    <property type="entry name" value="Lipoprotein_15"/>
    <property type="match status" value="2"/>
</dbReference>
<evidence type="ECO:0008006" key="5">
    <source>
        <dbReference type="Google" id="ProtNLM"/>
    </source>
</evidence>
<keyword evidence="2" id="KW-0732">Signal</keyword>